<dbReference type="EMBL" id="JAPEUR010000001">
    <property type="protein sequence ID" value="KAJ4329435.1"/>
    <property type="molecule type" value="Genomic_DNA"/>
</dbReference>
<feature type="transmembrane region" description="Helical" evidence="2">
    <location>
        <begin position="168"/>
        <end position="186"/>
    </location>
</feature>
<dbReference type="Proteomes" id="UP001140502">
    <property type="component" value="Unassembled WGS sequence"/>
</dbReference>
<proteinExistence type="predicted"/>
<feature type="transmembrane region" description="Helical" evidence="2">
    <location>
        <begin position="88"/>
        <end position="110"/>
    </location>
</feature>
<feature type="compositionally biased region" description="Polar residues" evidence="1">
    <location>
        <begin position="270"/>
        <end position="281"/>
    </location>
</feature>
<evidence type="ECO:0000313" key="3">
    <source>
        <dbReference type="EMBL" id="KAJ4329435.1"/>
    </source>
</evidence>
<keyword evidence="2" id="KW-0472">Membrane</keyword>
<feature type="region of interest" description="Disordered" evidence="1">
    <location>
        <begin position="264"/>
        <end position="297"/>
    </location>
</feature>
<feature type="transmembrane region" description="Helical" evidence="2">
    <location>
        <begin position="130"/>
        <end position="148"/>
    </location>
</feature>
<comment type="caution">
    <text evidence="3">The sequence shown here is derived from an EMBL/GenBank/DDBJ whole genome shotgun (WGS) entry which is preliminary data.</text>
</comment>
<evidence type="ECO:0000313" key="4">
    <source>
        <dbReference type="Proteomes" id="UP001140502"/>
    </source>
</evidence>
<feature type="compositionally biased region" description="Basic and acidic residues" evidence="1">
    <location>
        <begin position="355"/>
        <end position="367"/>
    </location>
</feature>
<keyword evidence="2" id="KW-1133">Transmembrane helix</keyword>
<dbReference type="PANTHER" id="PTHR35179:SF1">
    <property type="entry name" value="INTEGRAL MEMBRANE PROTEIN"/>
    <property type="match status" value="1"/>
</dbReference>
<feature type="transmembrane region" description="Helical" evidence="2">
    <location>
        <begin position="206"/>
        <end position="225"/>
    </location>
</feature>
<evidence type="ECO:0000256" key="2">
    <source>
        <dbReference type="SAM" id="Phobius"/>
    </source>
</evidence>
<feature type="transmembrane region" description="Helical" evidence="2">
    <location>
        <begin position="60"/>
        <end position="82"/>
    </location>
</feature>
<dbReference type="OrthoDB" id="3205825at2759"/>
<organism evidence="3 4">
    <name type="scientific">Fusarium piperis</name>
    <dbReference type="NCBI Taxonomy" id="1435070"/>
    <lineage>
        <taxon>Eukaryota</taxon>
        <taxon>Fungi</taxon>
        <taxon>Dikarya</taxon>
        <taxon>Ascomycota</taxon>
        <taxon>Pezizomycotina</taxon>
        <taxon>Sordariomycetes</taxon>
        <taxon>Hypocreomycetidae</taxon>
        <taxon>Hypocreales</taxon>
        <taxon>Nectriaceae</taxon>
        <taxon>Fusarium</taxon>
        <taxon>Fusarium solani species complex</taxon>
    </lineage>
</organism>
<feature type="region of interest" description="Disordered" evidence="1">
    <location>
        <begin position="311"/>
        <end position="368"/>
    </location>
</feature>
<dbReference type="PANTHER" id="PTHR35179">
    <property type="entry name" value="PROTEIN CBG02620"/>
    <property type="match status" value="1"/>
</dbReference>
<reference evidence="3" key="1">
    <citation type="submission" date="2022-10" db="EMBL/GenBank/DDBJ databases">
        <title>Tapping the CABI collections for fungal endophytes: first genome assemblies for Collariella, Neodidymelliopsis, Ascochyta clinopodiicola, Didymella pomorum, Didymosphaeria variabile, Neocosmospora piperis and Neocucurbitaria cava.</title>
        <authorList>
            <person name="Hill R."/>
        </authorList>
    </citation>
    <scope>NUCLEOTIDE SEQUENCE</scope>
    <source>
        <strain evidence="3">IMI 366586</strain>
    </source>
</reference>
<dbReference type="AlphaFoldDB" id="A0A9W9BTV4"/>
<gene>
    <name evidence="3" type="ORF">N0V84_000069</name>
</gene>
<feature type="transmembrane region" description="Helical" evidence="2">
    <location>
        <begin position="20"/>
        <end position="39"/>
    </location>
</feature>
<keyword evidence="2" id="KW-0812">Transmembrane</keyword>
<accession>A0A9W9BTV4</accession>
<sequence length="386" mass="43869">MSDLWKGPLYAPVSPSIDDMNIASIAWGVSLGVCIFTFAKGTRQTIKSWRRGRKMNPYIILLWMEWASSSIMSAITWCYLRSYIPGGFLFFFVLVFLWCIQLQALIQIIINRIAILMVVRQNARKLKIGAFLVILFVNISVFCIWIPARLGINKTWRDINNVWDRIEKVIFLLVDAGLNLYFIHLVRSRLIANGLTKYGRLFRFNLGMIAVSMTMDVLLIAMMSLPNDIVYVQFHPLAYLVKLHIEMNMADLITKVVKAGNPSGYPDYSGSRSRTTQQGKSSGRGATGNSKHPTSMFVGGNTTYIEAGAEDIELPTRNEHGIQKTVRTEVVVKPSRQSQYDDPDLASESSSTRQLKREHYPMPEHRRWSSQTSILIQTFDVRSNTA</sequence>
<name>A0A9W9BTV4_9HYPO</name>
<evidence type="ECO:0000256" key="1">
    <source>
        <dbReference type="SAM" id="MobiDB-lite"/>
    </source>
</evidence>
<protein>
    <submittedName>
        <fullName evidence="3">Uncharacterized protein</fullName>
    </submittedName>
</protein>
<keyword evidence="4" id="KW-1185">Reference proteome</keyword>